<evidence type="ECO:0000259" key="1">
    <source>
        <dbReference type="Pfam" id="PF06985"/>
    </source>
</evidence>
<dbReference type="PANTHER" id="PTHR33112:SF10">
    <property type="entry name" value="TOL"/>
    <property type="match status" value="1"/>
</dbReference>
<evidence type="ECO:0000313" key="2">
    <source>
        <dbReference type="EMBL" id="KAF1952779.1"/>
    </source>
</evidence>
<proteinExistence type="predicted"/>
<dbReference type="InterPro" id="IPR010730">
    <property type="entry name" value="HET"/>
</dbReference>
<organism evidence="2 3">
    <name type="scientific">Byssothecium circinans</name>
    <dbReference type="NCBI Taxonomy" id="147558"/>
    <lineage>
        <taxon>Eukaryota</taxon>
        <taxon>Fungi</taxon>
        <taxon>Dikarya</taxon>
        <taxon>Ascomycota</taxon>
        <taxon>Pezizomycotina</taxon>
        <taxon>Dothideomycetes</taxon>
        <taxon>Pleosporomycetidae</taxon>
        <taxon>Pleosporales</taxon>
        <taxon>Massarineae</taxon>
        <taxon>Massarinaceae</taxon>
        <taxon>Byssothecium</taxon>
    </lineage>
</organism>
<dbReference type="AlphaFoldDB" id="A0A6A5TM26"/>
<name>A0A6A5TM26_9PLEO</name>
<dbReference type="PANTHER" id="PTHR33112">
    <property type="entry name" value="DOMAIN PROTEIN, PUTATIVE-RELATED"/>
    <property type="match status" value="1"/>
</dbReference>
<dbReference type="OrthoDB" id="2958217at2759"/>
<gene>
    <name evidence="2" type="ORF">CC80DRAFT_571563</name>
</gene>
<evidence type="ECO:0000313" key="3">
    <source>
        <dbReference type="Proteomes" id="UP000800035"/>
    </source>
</evidence>
<keyword evidence="3" id="KW-1185">Reference proteome</keyword>
<feature type="domain" description="Heterokaryon incompatibility" evidence="1">
    <location>
        <begin position="168"/>
        <end position="308"/>
    </location>
</feature>
<sequence length="674" mass="75367">MLCETCRHLVHEINSASVKSYGMSGDIEIDGEFSTDSEKIQSGVQAGCYVCLAIRNRELHPSTTDSDLEYGCRIQCHESEEGRMSLELVALGMHIGLDIMPLSTSMPDTSTFIADSTRQRYKAPLSTDDPEAMALAKNYVALRLIDLRANPIRLVENTADGGVNSQKYATLSHCWGPSPTNLRLTTENRDQLTSDITMESLPTTFSNAVFIDSLCILQDGKGSKEDWLMHVEAMKSIYQCALLNIAADASFHSNEGLFRERDPAQITTPSFEIQDGAWKGVHLLYATDVHYSAFKDAPLNQRGWVLQERLLSPRIIRFGKDELSWECSESLGKSERYPNGFSRHSLPSSMVESMSLTNFQMKDDDVFEGLDDSSWRHLIEEYSARKLTYPELDKFAAFAAVAEFYTTCFKERYIAGFVEGSLPSCLLWRVHEKKESSPSPLPGRFRAPSWSWAKVDARIYIPFSMSRRHIDEPHKLLAEVVSTHVALVDPANQFGQLREASITLAAPLSHCHWTTEGDSDKCQRLILSEPCLGIPKGKDKVSIQVSFDSIAESTQGFDDTFLMAIRVDTVGGAQSLDLPGSVFLWGYPNRFHGTMHRSPSRRILMSDFTRRKLPHPDLDKLAALSAIAEYYSTFLHEYYIAGFLEGRLPHALAWMATSTVAAPPPPAKAFRAPS</sequence>
<reference evidence="2" key="1">
    <citation type="journal article" date="2020" name="Stud. Mycol.">
        <title>101 Dothideomycetes genomes: a test case for predicting lifestyles and emergence of pathogens.</title>
        <authorList>
            <person name="Haridas S."/>
            <person name="Albert R."/>
            <person name="Binder M."/>
            <person name="Bloem J."/>
            <person name="Labutti K."/>
            <person name="Salamov A."/>
            <person name="Andreopoulos B."/>
            <person name="Baker S."/>
            <person name="Barry K."/>
            <person name="Bills G."/>
            <person name="Bluhm B."/>
            <person name="Cannon C."/>
            <person name="Castanera R."/>
            <person name="Culley D."/>
            <person name="Daum C."/>
            <person name="Ezra D."/>
            <person name="Gonzalez J."/>
            <person name="Henrissat B."/>
            <person name="Kuo A."/>
            <person name="Liang C."/>
            <person name="Lipzen A."/>
            <person name="Lutzoni F."/>
            <person name="Magnuson J."/>
            <person name="Mondo S."/>
            <person name="Nolan M."/>
            <person name="Ohm R."/>
            <person name="Pangilinan J."/>
            <person name="Park H.-J."/>
            <person name="Ramirez L."/>
            <person name="Alfaro M."/>
            <person name="Sun H."/>
            <person name="Tritt A."/>
            <person name="Yoshinaga Y."/>
            <person name="Zwiers L.-H."/>
            <person name="Turgeon B."/>
            <person name="Goodwin S."/>
            <person name="Spatafora J."/>
            <person name="Crous P."/>
            <person name="Grigoriev I."/>
        </authorList>
    </citation>
    <scope>NUCLEOTIDE SEQUENCE</scope>
    <source>
        <strain evidence="2">CBS 675.92</strain>
    </source>
</reference>
<accession>A0A6A5TM26</accession>
<dbReference type="Pfam" id="PF06985">
    <property type="entry name" value="HET"/>
    <property type="match status" value="1"/>
</dbReference>
<protein>
    <recommendedName>
        <fullName evidence="1">Heterokaryon incompatibility domain-containing protein</fullName>
    </recommendedName>
</protein>
<dbReference type="Proteomes" id="UP000800035">
    <property type="component" value="Unassembled WGS sequence"/>
</dbReference>
<dbReference type="EMBL" id="ML977008">
    <property type="protein sequence ID" value="KAF1952779.1"/>
    <property type="molecule type" value="Genomic_DNA"/>
</dbReference>